<proteinExistence type="predicted"/>
<comment type="caution">
    <text evidence="1">The sequence shown here is derived from an EMBL/GenBank/DDBJ whole genome shotgun (WGS) entry which is preliminary data.</text>
</comment>
<dbReference type="EMBL" id="JBHRTN010000008">
    <property type="protein sequence ID" value="MFC3125117.1"/>
    <property type="molecule type" value="Genomic_DNA"/>
</dbReference>
<dbReference type="Proteomes" id="UP001595593">
    <property type="component" value="Unassembled WGS sequence"/>
</dbReference>
<dbReference type="RefSeq" id="WP_379595602.1">
    <property type="nucleotide sequence ID" value="NZ_JBHRTN010000008.1"/>
</dbReference>
<gene>
    <name evidence="1" type="ORF">ACFOD4_08600</name>
</gene>
<organism evidence="1 2">
    <name type="scientific">Teichococcus globiformis</name>
    <dbReference type="NCBI Taxonomy" id="2307229"/>
    <lineage>
        <taxon>Bacteria</taxon>
        <taxon>Pseudomonadati</taxon>
        <taxon>Pseudomonadota</taxon>
        <taxon>Alphaproteobacteria</taxon>
        <taxon>Acetobacterales</taxon>
        <taxon>Roseomonadaceae</taxon>
        <taxon>Roseomonas</taxon>
    </lineage>
</organism>
<name>A0ABV7FXL5_9PROT</name>
<reference evidence="2" key="1">
    <citation type="journal article" date="2019" name="Int. J. Syst. Evol. Microbiol.">
        <title>The Global Catalogue of Microorganisms (GCM) 10K type strain sequencing project: providing services to taxonomists for standard genome sequencing and annotation.</title>
        <authorList>
            <consortium name="The Broad Institute Genomics Platform"/>
            <consortium name="The Broad Institute Genome Sequencing Center for Infectious Disease"/>
            <person name="Wu L."/>
            <person name="Ma J."/>
        </authorList>
    </citation>
    <scope>NUCLEOTIDE SEQUENCE [LARGE SCALE GENOMIC DNA]</scope>
    <source>
        <strain evidence="2">KCTC 52094</strain>
    </source>
</reference>
<accession>A0ABV7FXL5</accession>
<evidence type="ECO:0000313" key="1">
    <source>
        <dbReference type="EMBL" id="MFC3125117.1"/>
    </source>
</evidence>
<sequence length="186" mass="20821">MSRGATEQELSSIRIVLSASMPIGTSPETSAQHVLRLIGIKADELDEAAMERMTRSAMPELELVQERTYPNTAAMNAWIDRWILAAPHGDGLLDDRLLRKALAFLLAQHRKFERHSKRKAKRYKVVQVELDLQHAGNLAVIVVGRRFKTDQEAIRALIKEAASRISSAELDRAEEELRQARSANGG</sequence>
<protein>
    <recommendedName>
        <fullName evidence="3">DUF1018 domain-containing protein</fullName>
    </recommendedName>
</protein>
<evidence type="ECO:0008006" key="3">
    <source>
        <dbReference type="Google" id="ProtNLM"/>
    </source>
</evidence>
<keyword evidence="2" id="KW-1185">Reference proteome</keyword>
<evidence type="ECO:0000313" key="2">
    <source>
        <dbReference type="Proteomes" id="UP001595593"/>
    </source>
</evidence>